<dbReference type="Proteomes" id="UP000494363">
    <property type="component" value="Unassembled WGS sequence"/>
</dbReference>
<accession>A0A6J5D7M7</accession>
<evidence type="ECO:0000313" key="3">
    <source>
        <dbReference type="Proteomes" id="UP000494363"/>
    </source>
</evidence>
<proteinExistence type="predicted"/>
<evidence type="ECO:0000259" key="1">
    <source>
        <dbReference type="Pfam" id="PF07811"/>
    </source>
</evidence>
<gene>
    <name evidence="2" type="ORF">LMG29542_01147</name>
</gene>
<dbReference type="AlphaFoldDB" id="A0A6J5D7M7"/>
<keyword evidence="3" id="KW-1185">Reference proteome</keyword>
<feature type="domain" description="TadE-like" evidence="1">
    <location>
        <begin position="27"/>
        <end position="68"/>
    </location>
</feature>
<name>A0A6J5D7M7_9BURK</name>
<protein>
    <recommendedName>
        <fullName evidence="1">TadE-like domain-containing protein</fullName>
    </recommendedName>
</protein>
<sequence>MNHPTNPRTAVARKRRTARIARCRARGAAAIEMALLLPILVAVALPVVDFARNMQAQMILINVSREGANLASRASLTFPMQTIMSSLTMTTPPLNMTAHGMIYITQIIGNNNCDVNNNNCTGVVVAQYRWTSGNDTSASSKLWNCGSSGTSWATDGTGSCAGLPSPGKTSPQVSLLQGQLSNGQIAYAVEAFYVQQPLIGGLNLGSILKTPALSPNLYAMTVF</sequence>
<dbReference type="Pfam" id="PF07811">
    <property type="entry name" value="TadE"/>
    <property type="match status" value="1"/>
</dbReference>
<dbReference type="RefSeq" id="WP_175225485.1">
    <property type="nucleotide sequence ID" value="NZ_CADIKH010000004.1"/>
</dbReference>
<dbReference type="InterPro" id="IPR012495">
    <property type="entry name" value="TadE-like_dom"/>
</dbReference>
<evidence type="ECO:0000313" key="2">
    <source>
        <dbReference type="EMBL" id="CAB3749933.1"/>
    </source>
</evidence>
<organism evidence="2 3">
    <name type="scientific">Paraburkholderia humisilvae</name>
    <dbReference type="NCBI Taxonomy" id="627669"/>
    <lineage>
        <taxon>Bacteria</taxon>
        <taxon>Pseudomonadati</taxon>
        <taxon>Pseudomonadota</taxon>
        <taxon>Betaproteobacteria</taxon>
        <taxon>Burkholderiales</taxon>
        <taxon>Burkholderiaceae</taxon>
        <taxon>Paraburkholderia</taxon>
    </lineage>
</organism>
<dbReference type="EMBL" id="CADIKH010000004">
    <property type="protein sequence ID" value="CAB3749933.1"/>
    <property type="molecule type" value="Genomic_DNA"/>
</dbReference>
<reference evidence="2 3" key="1">
    <citation type="submission" date="2020-04" db="EMBL/GenBank/DDBJ databases">
        <authorList>
            <person name="De Canck E."/>
        </authorList>
    </citation>
    <scope>NUCLEOTIDE SEQUENCE [LARGE SCALE GENOMIC DNA]</scope>
    <source>
        <strain evidence="2 3">LMG 29542</strain>
    </source>
</reference>